<evidence type="ECO:0000313" key="9">
    <source>
        <dbReference type="Proteomes" id="UP000430975"/>
    </source>
</evidence>
<reference evidence="8 10" key="1">
    <citation type="submission" date="2019-11" db="EMBL/GenBank/DDBJ databases">
        <title>Characterisation of Fundicoccus ignavus gen. nov. sp. nov., a novel genus of the family Aerococcaceae from bulk tank milk.</title>
        <authorList>
            <person name="Siebert A."/>
            <person name="Huptas C."/>
            <person name="Wenning M."/>
            <person name="Scherer S."/>
            <person name="Doll E.V."/>
        </authorList>
    </citation>
    <scope>NUCLEOTIDE SEQUENCE [LARGE SCALE GENOMIC DNA]</scope>
    <source>
        <strain evidence="8 10">DSM 109652</strain>
    </source>
</reference>
<evidence type="ECO:0000256" key="5">
    <source>
        <dbReference type="HAMAP-Rule" id="MF_00397"/>
    </source>
</evidence>
<keyword evidence="9" id="KW-1185">Reference proteome</keyword>
<evidence type="ECO:0000256" key="3">
    <source>
        <dbReference type="ARBA" id="ARBA00022741"/>
    </source>
</evidence>
<dbReference type="Proteomes" id="UP000469870">
    <property type="component" value="Unassembled WGS sequence"/>
</dbReference>
<evidence type="ECO:0000256" key="1">
    <source>
        <dbReference type="ARBA" id="ARBA00001210"/>
    </source>
</evidence>
<dbReference type="Gene3D" id="1.10.4200.10">
    <property type="entry name" value="Triphosphoribosyl-dephospho-CoA protein"/>
    <property type="match status" value="1"/>
</dbReference>
<dbReference type="Proteomes" id="UP000440066">
    <property type="component" value="Unassembled WGS sequence"/>
</dbReference>
<dbReference type="Pfam" id="PF01874">
    <property type="entry name" value="CitG"/>
    <property type="match status" value="1"/>
</dbReference>
<dbReference type="GO" id="GO:0005524">
    <property type="term" value="F:ATP binding"/>
    <property type="evidence" value="ECO:0007669"/>
    <property type="project" value="UniProtKB-KW"/>
</dbReference>
<dbReference type="RefSeq" id="WP_153832531.1">
    <property type="nucleotide sequence ID" value="NZ_WJQR01000005.1"/>
</dbReference>
<dbReference type="EMBL" id="WJQS01000001">
    <property type="protein sequence ID" value="MRI84334.1"/>
    <property type="molecule type" value="Genomic_DNA"/>
</dbReference>
<comment type="catalytic activity">
    <reaction evidence="1 5">
        <text>3'-dephospho-CoA + ATP = 2'-(5''-triphospho-alpha-D-ribosyl)-3'-dephospho-CoA + adenine</text>
        <dbReference type="Rhea" id="RHEA:15117"/>
        <dbReference type="ChEBI" id="CHEBI:16708"/>
        <dbReference type="ChEBI" id="CHEBI:30616"/>
        <dbReference type="ChEBI" id="CHEBI:57328"/>
        <dbReference type="ChEBI" id="CHEBI:61378"/>
        <dbReference type="EC" id="2.4.2.52"/>
    </reaction>
</comment>
<keyword evidence="3 5" id="KW-0547">Nucleotide-binding</keyword>
<proteinExistence type="inferred from homology"/>
<reference evidence="9 11" key="2">
    <citation type="submission" date="2019-11" db="EMBL/GenBank/DDBJ databases">
        <title>Characterisation of Fundicoccus ignavus gen. nov. sp. nov., a novel genus of the family Aerococcaceae isolated from bulk tank milk.</title>
        <authorList>
            <person name="Siebert A."/>
            <person name="Huptas C."/>
            <person name="Wenning M."/>
            <person name="Scherer S."/>
            <person name="Doll E.V."/>
        </authorList>
    </citation>
    <scope>NUCLEOTIDE SEQUENCE [LARGE SCALE GENOMIC DNA]</scope>
    <source>
        <strain evidence="6 11">DSM 109653</strain>
        <strain evidence="7 9">WS4759</strain>
    </source>
</reference>
<evidence type="ECO:0000313" key="8">
    <source>
        <dbReference type="EMBL" id="MRJ47455.1"/>
    </source>
</evidence>
<dbReference type="NCBIfam" id="TIGR03125">
    <property type="entry name" value="citrate_citG"/>
    <property type="match status" value="1"/>
</dbReference>
<dbReference type="HAMAP" id="MF_00397">
    <property type="entry name" value="CitG"/>
    <property type="match status" value="1"/>
</dbReference>
<evidence type="ECO:0000313" key="6">
    <source>
        <dbReference type="EMBL" id="MRI81628.1"/>
    </source>
</evidence>
<dbReference type="EMBL" id="WJQR01000005">
    <property type="protein sequence ID" value="MRI81628.1"/>
    <property type="molecule type" value="Genomic_DNA"/>
</dbReference>
<comment type="similarity">
    <text evidence="5">Belongs to the CitG/MdcB family.</text>
</comment>
<dbReference type="EC" id="2.4.2.52" evidence="5"/>
<dbReference type="GO" id="GO:0016757">
    <property type="term" value="F:glycosyltransferase activity"/>
    <property type="evidence" value="ECO:0007669"/>
    <property type="project" value="UniProtKB-KW"/>
</dbReference>
<dbReference type="PANTHER" id="PTHR30201">
    <property type="entry name" value="TRIPHOSPHORIBOSYL-DEPHOSPHO-COA SYNTHASE"/>
    <property type="match status" value="1"/>
</dbReference>
<evidence type="ECO:0000313" key="7">
    <source>
        <dbReference type="EMBL" id="MRI84334.1"/>
    </source>
</evidence>
<dbReference type="InterPro" id="IPR017551">
    <property type="entry name" value="TriPribosyl-deP-CoA_syn_CitG"/>
</dbReference>
<keyword evidence="2 5" id="KW-0808">Transferase</keyword>
<comment type="caution">
    <text evidence="7">The sequence shown here is derived from an EMBL/GenBank/DDBJ whole genome shotgun (WGS) entry which is preliminary data.</text>
</comment>
<evidence type="ECO:0000256" key="4">
    <source>
        <dbReference type="ARBA" id="ARBA00022840"/>
    </source>
</evidence>
<evidence type="ECO:0000313" key="10">
    <source>
        <dbReference type="Proteomes" id="UP000440066"/>
    </source>
</evidence>
<gene>
    <name evidence="5 7" type="primary">citG</name>
    <name evidence="8" type="ORF">GF867_07745</name>
    <name evidence="7" type="ORF">GIY09_00255</name>
    <name evidence="6" type="ORF">GIY11_06310</name>
</gene>
<dbReference type="PANTHER" id="PTHR30201:SF2">
    <property type="entry name" value="2-(5''-TRIPHOSPHORIBOSYL)-3'-DEPHOSPHOCOENZYME-A SYNTHASE"/>
    <property type="match status" value="1"/>
</dbReference>
<dbReference type="Proteomes" id="UP000430975">
    <property type="component" value="Unassembled WGS sequence"/>
</dbReference>
<organism evidence="7 9">
    <name type="scientific">Fundicoccus ignavus</name>
    <dbReference type="NCBI Taxonomy" id="2664442"/>
    <lineage>
        <taxon>Bacteria</taxon>
        <taxon>Bacillati</taxon>
        <taxon>Bacillota</taxon>
        <taxon>Bacilli</taxon>
        <taxon>Lactobacillales</taxon>
        <taxon>Aerococcaceae</taxon>
        <taxon>Fundicoccus</taxon>
    </lineage>
</organism>
<evidence type="ECO:0000313" key="11">
    <source>
        <dbReference type="Proteomes" id="UP000469870"/>
    </source>
</evidence>
<dbReference type="GO" id="GO:0051191">
    <property type="term" value="P:prosthetic group biosynthetic process"/>
    <property type="evidence" value="ECO:0007669"/>
    <property type="project" value="TreeGrafter"/>
</dbReference>
<dbReference type="GO" id="GO:0046917">
    <property type="term" value="F:triphosphoribosyl-dephospho-CoA synthase activity"/>
    <property type="evidence" value="ECO:0007669"/>
    <property type="project" value="UniProtKB-UniRule"/>
</dbReference>
<dbReference type="AlphaFoldDB" id="A0A6I2GCK6"/>
<dbReference type="EMBL" id="WJQT01000009">
    <property type="protein sequence ID" value="MRJ47455.1"/>
    <property type="molecule type" value="Genomic_DNA"/>
</dbReference>
<sequence>MTKHLTQEVAAYATQALLYEVALTPKPGLVDRANNGSHHDMDFYTFLDSIVALSPYFQQYVDLGYLHEGSLDDLFDSCRFIGIQAEKDMLKATKGINTHKGANFSFGVILTAIGYYIKNHPRLPFDTIDVEAIFVIVQKMTENLIQNDFARLNLKEQLSYGEKLYLDKGLTGIRGEAANGYPAIQRLMMPFLRKHRNRSEAVDIIYLRALVLLMSKIEDGNILHRGGYEQWLQVKAEMADLHDADLETEDFIQALEEYDHQLIKRHLSPGGAADLISLGIFFSLLEGLFN</sequence>
<accession>A0A6I2GCK6</accession>
<protein>
    <recommendedName>
        <fullName evidence="5">Probable 2-(5''-triphosphoribosyl)-3'-dephosphocoenzyme-A synthase</fullName>
        <shortName evidence="5">2-(5''-triphosphoribosyl)-3'-dephospho-CoA synthase</shortName>
        <ecNumber evidence="5">2.4.2.52</ecNumber>
    </recommendedName>
</protein>
<keyword evidence="7" id="KW-0328">Glycosyltransferase</keyword>
<evidence type="ECO:0000256" key="2">
    <source>
        <dbReference type="ARBA" id="ARBA00022679"/>
    </source>
</evidence>
<name>A0A6I2GCK6_9LACT</name>
<dbReference type="InterPro" id="IPR002736">
    <property type="entry name" value="CitG"/>
</dbReference>
<keyword evidence="4 5" id="KW-0067">ATP-binding</keyword>